<name>A0A8H4TAF1_9HYPO</name>
<evidence type="ECO:0000256" key="1">
    <source>
        <dbReference type="ARBA" id="ARBA00022737"/>
    </source>
</evidence>
<dbReference type="Proteomes" id="UP000622797">
    <property type="component" value="Unassembled WGS sequence"/>
</dbReference>
<evidence type="ECO:0000313" key="5">
    <source>
        <dbReference type="Proteomes" id="UP000622797"/>
    </source>
</evidence>
<dbReference type="InterPro" id="IPR002110">
    <property type="entry name" value="Ankyrin_rpt"/>
</dbReference>
<dbReference type="EMBL" id="JABEXW010000815">
    <property type="protein sequence ID" value="KAF4954352.1"/>
    <property type="molecule type" value="Genomic_DNA"/>
</dbReference>
<dbReference type="PANTHER" id="PTHR24198">
    <property type="entry name" value="ANKYRIN REPEAT AND PROTEIN KINASE DOMAIN-CONTAINING PROTEIN"/>
    <property type="match status" value="1"/>
</dbReference>
<dbReference type="SUPFAM" id="SSF48403">
    <property type="entry name" value="Ankyrin repeat"/>
    <property type="match status" value="1"/>
</dbReference>
<dbReference type="AlphaFoldDB" id="A0A8H4TAF1"/>
<dbReference type="PRINTS" id="PR01415">
    <property type="entry name" value="ANKYRIN"/>
</dbReference>
<evidence type="ECO:0000256" key="3">
    <source>
        <dbReference type="PROSITE-ProRule" id="PRU00023"/>
    </source>
</evidence>
<reference evidence="4" key="2">
    <citation type="submission" date="2020-05" db="EMBL/GenBank/DDBJ databases">
        <authorList>
            <person name="Kim H.-S."/>
            <person name="Proctor R.H."/>
            <person name="Brown D.W."/>
        </authorList>
    </citation>
    <scope>NUCLEOTIDE SEQUENCE</scope>
    <source>
        <strain evidence="4">NRRL 20472</strain>
    </source>
</reference>
<dbReference type="SMART" id="SM00248">
    <property type="entry name" value="ANK"/>
    <property type="match status" value="9"/>
</dbReference>
<dbReference type="PROSITE" id="PS50297">
    <property type="entry name" value="ANK_REP_REGION"/>
    <property type="match status" value="6"/>
</dbReference>
<dbReference type="InterPro" id="IPR036770">
    <property type="entry name" value="Ankyrin_rpt-contain_sf"/>
</dbReference>
<keyword evidence="1" id="KW-0677">Repeat</keyword>
<dbReference type="GO" id="GO:0005737">
    <property type="term" value="C:cytoplasm"/>
    <property type="evidence" value="ECO:0007669"/>
    <property type="project" value="TreeGrafter"/>
</dbReference>
<keyword evidence="5" id="KW-1185">Reference proteome</keyword>
<comment type="caution">
    <text evidence="4">The sequence shown here is derived from an EMBL/GenBank/DDBJ whole genome shotgun (WGS) entry which is preliminary data.</text>
</comment>
<sequence length="562" mass="61754">MKNESIDRDIASFVSEHLRNNRRLRKWEEHHARIERALTTRAHGVFRWVDCQFKALASCPQSEDLLEQLLDSLPQTLDETYERMLGNIPLTSKDYAQRMFNPKRKLKDIDAYQQVCPGFTELDIDPGTSALPRQDEFELAEYAARYWPAHFEDCNHDPLANNQVLRLFKSKQGFFENWVTIWNVDDKAQNREIPAPLYYASFLGLHSTVSGLLDDANRSAISSSGENRITAHLMQEKNADVNAQGGMYGNALQAASALGHEHIVKLLLQKGANINAIAAEVGPYRTALQAASAEGHETIVDLLLREGANVNAKAGSPGNALWTASYRGHERIIKLLLENGADVNAQSEEYGNPLQAASIGGHNKIIELLLEKGADIHAQGGVHGNALQAATYRRHDKTVELLLEKGADVKGENNPWVTDSISLSLSLAVMKGMEGVIRAFIDTSGMEIDSRDENGESPLSLAAKAGHKGVVKMFLGTGKVHVDSRDMNGRTPLSLAAEFGHMAVVTIFLNTGKVDVDAECACGLTVLQFANFNGNSDIEELLIARGALIPLDFYGLKGLFSE</sequence>
<reference evidence="4" key="1">
    <citation type="journal article" date="2020" name="BMC Genomics">
        <title>Correction to: Identification and distribution of gene clusters required for synthesis of sphingolipid metabolism inhibitors in diverse species of the filamentous fungus Fusarium.</title>
        <authorList>
            <person name="Kim H.S."/>
            <person name="Lohmar J.M."/>
            <person name="Busman M."/>
            <person name="Brown D.W."/>
            <person name="Naumann T.A."/>
            <person name="Divon H.H."/>
            <person name="Lysoe E."/>
            <person name="Uhlig S."/>
            <person name="Proctor R.H."/>
        </authorList>
    </citation>
    <scope>NUCLEOTIDE SEQUENCE</scope>
    <source>
        <strain evidence="4">NRRL 20472</strain>
    </source>
</reference>
<keyword evidence="2 3" id="KW-0040">ANK repeat</keyword>
<feature type="repeat" description="ANK" evidence="3">
    <location>
        <begin position="488"/>
        <end position="512"/>
    </location>
</feature>
<evidence type="ECO:0008006" key="6">
    <source>
        <dbReference type="Google" id="ProtNLM"/>
    </source>
</evidence>
<evidence type="ECO:0000313" key="4">
    <source>
        <dbReference type="EMBL" id="KAF4954352.1"/>
    </source>
</evidence>
<dbReference type="PROSITE" id="PS50088">
    <property type="entry name" value="ANK_REPEAT"/>
    <property type="match status" value="7"/>
</dbReference>
<organism evidence="4 5">
    <name type="scientific">Fusarium sarcochroum</name>
    <dbReference type="NCBI Taxonomy" id="1208366"/>
    <lineage>
        <taxon>Eukaryota</taxon>
        <taxon>Fungi</taxon>
        <taxon>Dikarya</taxon>
        <taxon>Ascomycota</taxon>
        <taxon>Pezizomycotina</taxon>
        <taxon>Sordariomycetes</taxon>
        <taxon>Hypocreomycetidae</taxon>
        <taxon>Hypocreales</taxon>
        <taxon>Nectriaceae</taxon>
        <taxon>Fusarium</taxon>
        <taxon>Fusarium lateritium species complex</taxon>
    </lineage>
</organism>
<feature type="repeat" description="ANK" evidence="3">
    <location>
        <begin position="349"/>
        <end position="381"/>
    </location>
</feature>
<feature type="repeat" description="ANK" evidence="3">
    <location>
        <begin position="382"/>
        <end position="414"/>
    </location>
</feature>
<protein>
    <recommendedName>
        <fullName evidence="6">Ankyrin repeat protein</fullName>
    </recommendedName>
</protein>
<dbReference type="Pfam" id="PF12796">
    <property type="entry name" value="Ank_2"/>
    <property type="match status" value="3"/>
</dbReference>
<feature type="repeat" description="ANK" evidence="3">
    <location>
        <begin position="250"/>
        <end position="279"/>
    </location>
</feature>
<feature type="repeat" description="ANK" evidence="3">
    <location>
        <begin position="316"/>
        <end position="348"/>
    </location>
</feature>
<feature type="repeat" description="ANK" evidence="3">
    <location>
        <begin position="283"/>
        <end position="315"/>
    </location>
</feature>
<evidence type="ECO:0000256" key="2">
    <source>
        <dbReference type="ARBA" id="ARBA00023043"/>
    </source>
</evidence>
<gene>
    <name evidence="4" type="ORF">FSARC_12149</name>
</gene>
<dbReference type="OrthoDB" id="4772757at2759"/>
<dbReference type="Gene3D" id="1.25.40.20">
    <property type="entry name" value="Ankyrin repeat-containing domain"/>
    <property type="match status" value="2"/>
</dbReference>
<dbReference type="PANTHER" id="PTHR24198:SF165">
    <property type="entry name" value="ANKYRIN REPEAT-CONTAINING PROTEIN-RELATED"/>
    <property type="match status" value="1"/>
</dbReference>
<accession>A0A8H4TAF1</accession>
<feature type="repeat" description="ANK" evidence="3">
    <location>
        <begin position="454"/>
        <end position="478"/>
    </location>
</feature>
<proteinExistence type="predicted"/>